<dbReference type="RefSeq" id="WP_348267555.1">
    <property type="nucleotide sequence ID" value="NZ_CP121194.1"/>
</dbReference>
<dbReference type="AlphaFoldDB" id="A0AAU7D9I7"/>
<reference evidence="3" key="1">
    <citation type="submission" date="2023-03" db="EMBL/GenBank/DDBJ databases">
        <title>Edaphobacter sp.</title>
        <authorList>
            <person name="Huber K.J."/>
            <person name="Papendorf J."/>
            <person name="Pilke C."/>
            <person name="Bunk B."/>
            <person name="Sproeer C."/>
            <person name="Pester M."/>
        </authorList>
    </citation>
    <scope>NUCLEOTIDE SEQUENCE</scope>
    <source>
        <strain evidence="2">DSM 109919</strain>
        <strain evidence="3">DSM 109920</strain>
    </source>
</reference>
<evidence type="ECO:0000256" key="1">
    <source>
        <dbReference type="SAM" id="MobiDB-lite"/>
    </source>
</evidence>
<accession>A0AAU7D9I7</accession>
<dbReference type="EMBL" id="CP121195">
    <property type="protein sequence ID" value="XBH13486.1"/>
    <property type="molecule type" value="Genomic_DNA"/>
</dbReference>
<dbReference type="Pfam" id="PF14384">
    <property type="entry name" value="BrnA_antitoxin"/>
    <property type="match status" value="1"/>
</dbReference>
<dbReference type="InterPro" id="IPR025528">
    <property type="entry name" value="BrnA_antitoxin"/>
</dbReference>
<feature type="region of interest" description="Disordered" evidence="1">
    <location>
        <begin position="1"/>
        <end position="24"/>
    </location>
</feature>
<proteinExistence type="predicted"/>
<evidence type="ECO:0000313" key="3">
    <source>
        <dbReference type="EMBL" id="XBH13486.1"/>
    </source>
</evidence>
<gene>
    <name evidence="2" type="ORF">P4G45_16435</name>
    <name evidence="3" type="ORF">P8936_17645</name>
</gene>
<organism evidence="3">
    <name type="scientific">Edaphobacter paludis</name>
    <dbReference type="NCBI Taxonomy" id="3035702"/>
    <lineage>
        <taxon>Bacteria</taxon>
        <taxon>Pseudomonadati</taxon>
        <taxon>Acidobacteriota</taxon>
        <taxon>Terriglobia</taxon>
        <taxon>Terriglobales</taxon>
        <taxon>Acidobacteriaceae</taxon>
        <taxon>Edaphobacter</taxon>
    </lineage>
</organism>
<dbReference type="EMBL" id="CP121194">
    <property type="protein sequence ID" value="XBH10049.1"/>
    <property type="molecule type" value="Genomic_DNA"/>
</dbReference>
<dbReference type="KEGG" id="epl:P4G45_16435"/>
<protein>
    <submittedName>
        <fullName evidence="3">BrnA antitoxin family protein</fullName>
    </submittedName>
</protein>
<evidence type="ECO:0000313" key="2">
    <source>
        <dbReference type="EMBL" id="XBH10049.1"/>
    </source>
</evidence>
<sequence>MSAHNTVKFKLDPNHPTSATAPQRKRLKRIAAMPDAEIDYSDIPRQTEAVQWTRPGALVPSENKQQVTLRLDADVLTFFKGTGKRYQSRINAALREYVQAHRKSA</sequence>
<name>A0AAU7D9I7_9BACT</name>
<accession>A0AAU7CXD6</accession>